<keyword evidence="1" id="KW-1133">Transmembrane helix</keyword>
<keyword evidence="1" id="KW-0472">Membrane</keyword>
<feature type="transmembrane region" description="Helical" evidence="1">
    <location>
        <begin position="120"/>
        <end position="142"/>
    </location>
</feature>
<feature type="transmembrane region" description="Helical" evidence="1">
    <location>
        <begin position="20"/>
        <end position="46"/>
    </location>
</feature>
<sequence>MIWQQLTVDADAIATTEDVVITTVVVLSGLLSFFCSAVAAITAAVADAATVVAVAEMMVVAVGFGSSFFCSAAAATDLVAVTSAAKQNIKQDPNHLWFGSCFRLTAALTFFLSRPCKSRLVTCSFLVVSVLLLFHAFIINFVNRISIYD</sequence>
<evidence type="ECO:0000313" key="3">
    <source>
        <dbReference type="Proteomes" id="UP000237749"/>
    </source>
</evidence>
<dbReference type="Proteomes" id="UP000237749">
    <property type="component" value="Unassembled WGS sequence"/>
</dbReference>
<accession>A0A2S6HVJ2</accession>
<feature type="transmembrane region" description="Helical" evidence="1">
    <location>
        <begin position="95"/>
        <end position="113"/>
    </location>
</feature>
<comment type="caution">
    <text evidence="2">The sequence shown here is derived from an EMBL/GenBank/DDBJ whole genome shotgun (WGS) entry which is preliminary data.</text>
</comment>
<proteinExistence type="predicted"/>
<feature type="transmembrane region" description="Helical" evidence="1">
    <location>
        <begin position="53"/>
        <end position="75"/>
    </location>
</feature>
<keyword evidence="1" id="KW-0812">Transmembrane</keyword>
<dbReference type="AlphaFoldDB" id="A0A2S6HVJ2"/>
<organism evidence="2 3">
    <name type="scientific">Lacrimispora xylanisolvens</name>
    <dbReference type="NCBI Taxonomy" id="384636"/>
    <lineage>
        <taxon>Bacteria</taxon>
        <taxon>Bacillati</taxon>
        <taxon>Bacillota</taxon>
        <taxon>Clostridia</taxon>
        <taxon>Lachnospirales</taxon>
        <taxon>Lachnospiraceae</taxon>
        <taxon>Lacrimispora</taxon>
    </lineage>
</organism>
<dbReference type="EMBL" id="PTJA01000003">
    <property type="protein sequence ID" value="PPK81895.1"/>
    <property type="molecule type" value="Genomic_DNA"/>
</dbReference>
<reference evidence="2 3" key="1">
    <citation type="submission" date="2018-02" db="EMBL/GenBank/DDBJ databases">
        <title>Genomic Encyclopedia of Archaeal and Bacterial Type Strains, Phase II (KMG-II): from individual species to whole genera.</title>
        <authorList>
            <person name="Goeker M."/>
        </authorList>
    </citation>
    <scope>NUCLEOTIDE SEQUENCE [LARGE SCALE GENOMIC DNA]</scope>
    <source>
        <strain evidence="2 3">DSM 3808</strain>
    </source>
</reference>
<keyword evidence="3" id="KW-1185">Reference proteome</keyword>
<evidence type="ECO:0000256" key="1">
    <source>
        <dbReference type="SAM" id="Phobius"/>
    </source>
</evidence>
<gene>
    <name evidence="2" type="ORF">BXY41_103104</name>
</gene>
<name>A0A2S6HVJ2_9FIRM</name>
<evidence type="ECO:0000313" key="2">
    <source>
        <dbReference type="EMBL" id="PPK81895.1"/>
    </source>
</evidence>
<protein>
    <submittedName>
        <fullName evidence="2">Uncharacterized protein</fullName>
    </submittedName>
</protein>